<sequence length="470" mass="53311">MSKKIRPVILAGGSGTRLWPLSRKQSPKQFLKLGSTNYTLLQNTVLRLKNLECDQPILICNEEHRFIAAEQMREIGIDATIILEPEGKNTAPAIALAALLLEKTEPNQILLILAADHLIKDTAVFENAVLDAVSLAEKNKLVTFGIVPLQPETGYGYIEKGTQFERGFKIQQFVEKPNRETAELYLESKKYLWNSGMFVFKANHYLNELEQYGTDILDNCRLSMIKTEYDKDFIRIDHDQFKNCRSESIDYAVMEKTSNAVVVELDAGWSDIGSWSALWEVSEQDHQGNVYQGDVISHKSSENYCYSEKRLVSLLGVNNMVIIDTQDAILIAAKDQVQEIKAIVDDLKSQDRGEISSHREVYRPWGKYDCIDQSERYQVKRITVKPGQKLSTQMHHHRAEHWIVVSGTAKVSKGAETFLLTENQSVYIPVGEVHALENPGKLPLELIEVQSGSYLGEDDIIRFDDIYGRV</sequence>
<dbReference type="InterPro" id="IPR049577">
    <property type="entry name" value="GMPP_N"/>
</dbReference>
<dbReference type="SUPFAM" id="SSF51182">
    <property type="entry name" value="RmlC-like cupins"/>
    <property type="match status" value="1"/>
</dbReference>
<dbReference type="GO" id="GO:0009298">
    <property type="term" value="P:GDP-mannose biosynthetic process"/>
    <property type="evidence" value="ECO:0007669"/>
    <property type="project" value="UniProtKB-UniPathway"/>
</dbReference>
<comment type="similarity">
    <text evidence="2 9">Belongs to the mannose-6-phosphate isomerase type 2 family.</text>
</comment>
<dbReference type="CDD" id="cd02509">
    <property type="entry name" value="GDP-M1P_Guanylyltransferase"/>
    <property type="match status" value="1"/>
</dbReference>
<comment type="caution">
    <text evidence="13">The sequence shown here is derived from an EMBL/GenBank/DDBJ whole genome shotgun (WGS) entry which is preliminary data.</text>
</comment>
<dbReference type="RefSeq" id="WP_100534597.1">
    <property type="nucleotide sequence ID" value="NZ_CBDBYO010000012.1"/>
</dbReference>
<dbReference type="InterPro" id="IPR001538">
    <property type="entry name" value="Man6P_isomerase-2_C"/>
</dbReference>
<reference evidence="13 14" key="1">
    <citation type="submission" date="2017-11" db="EMBL/GenBank/DDBJ databases">
        <title>Revising the taxonomy of the Acinetobacter lwoffii group: the description of Acinetobacter pseudolwoffii sp. nov. and emended description of Acinetobacter lwoffii.</title>
        <authorList>
            <person name="Nemec A."/>
            <person name="Radolfova-Krizova L."/>
        </authorList>
    </citation>
    <scope>NUCLEOTIDE SEQUENCE [LARGE SCALE GENOMIC DNA]</scope>
    <source>
        <strain evidence="13 14">ANC 5044</strain>
    </source>
</reference>
<dbReference type="InterPro" id="IPR029044">
    <property type="entry name" value="Nucleotide-diphossugar_trans"/>
</dbReference>
<dbReference type="Pfam" id="PF00483">
    <property type="entry name" value="NTP_transferase"/>
    <property type="match status" value="1"/>
</dbReference>
<dbReference type="Pfam" id="PF22640">
    <property type="entry name" value="ManC_GMP_beta-helix"/>
    <property type="match status" value="1"/>
</dbReference>
<dbReference type="GO" id="GO:0005525">
    <property type="term" value="F:GTP binding"/>
    <property type="evidence" value="ECO:0007669"/>
    <property type="project" value="UniProtKB-KW"/>
</dbReference>
<evidence type="ECO:0000256" key="1">
    <source>
        <dbReference type="ARBA" id="ARBA00004823"/>
    </source>
</evidence>
<evidence type="ECO:0000256" key="2">
    <source>
        <dbReference type="ARBA" id="ARBA00006115"/>
    </source>
</evidence>
<evidence type="ECO:0000256" key="7">
    <source>
        <dbReference type="ARBA" id="ARBA00023134"/>
    </source>
</evidence>
<evidence type="ECO:0000313" key="14">
    <source>
        <dbReference type="Proteomes" id="UP000243446"/>
    </source>
</evidence>
<evidence type="ECO:0000256" key="6">
    <source>
        <dbReference type="ARBA" id="ARBA00022741"/>
    </source>
</evidence>
<comment type="pathway">
    <text evidence="1">Nucleotide-sugar biosynthesis; GDP-alpha-D-mannose biosynthesis; GDP-alpha-D-mannose from alpha-D-mannose 1-phosphate (GTP route): step 1/1.</text>
</comment>
<dbReference type="Proteomes" id="UP000243446">
    <property type="component" value="Unassembled WGS sequence"/>
</dbReference>
<name>A0A2H9YVC7_9GAMM</name>
<dbReference type="PANTHER" id="PTHR46390">
    <property type="entry name" value="MANNOSE-1-PHOSPHATE GUANYLYLTRANSFERASE"/>
    <property type="match status" value="1"/>
</dbReference>
<evidence type="ECO:0000256" key="3">
    <source>
        <dbReference type="ARBA" id="ARBA00012387"/>
    </source>
</evidence>
<comment type="catalytic activity">
    <reaction evidence="8">
        <text>alpha-D-mannose 1-phosphate + GTP + H(+) = GDP-alpha-D-mannose + diphosphate</text>
        <dbReference type="Rhea" id="RHEA:15229"/>
        <dbReference type="ChEBI" id="CHEBI:15378"/>
        <dbReference type="ChEBI" id="CHEBI:33019"/>
        <dbReference type="ChEBI" id="CHEBI:37565"/>
        <dbReference type="ChEBI" id="CHEBI:57527"/>
        <dbReference type="ChEBI" id="CHEBI:58409"/>
        <dbReference type="EC" id="2.7.7.13"/>
    </reaction>
</comment>
<dbReference type="Gene3D" id="3.90.550.10">
    <property type="entry name" value="Spore Coat Polysaccharide Biosynthesis Protein SpsA, Chain A"/>
    <property type="match status" value="1"/>
</dbReference>
<dbReference type="PANTHER" id="PTHR46390:SF1">
    <property type="entry name" value="MANNOSE-1-PHOSPHATE GUANYLYLTRANSFERASE"/>
    <property type="match status" value="1"/>
</dbReference>
<dbReference type="GO" id="GO:0016853">
    <property type="term" value="F:isomerase activity"/>
    <property type="evidence" value="ECO:0007669"/>
    <property type="project" value="UniProtKB-KW"/>
</dbReference>
<keyword evidence="4 13" id="KW-0808">Transferase</keyword>
<dbReference type="FunFam" id="3.90.550.10:FF:000046">
    <property type="entry name" value="Mannose-1-phosphate guanylyltransferase (GDP)"/>
    <property type="match status" value="1"/>
</dbReference>
<evidence type="ECO:0000256" key="8">
    <source>
        <dbReference type="ARBA" id="ARBA00047343"/>
    </source>
</evidence>
<dbReference type="InterPro" id="IPR005835">
    <property type="entry name" value="NTP_transferase_dom"/>
</dbReference>
<dbReference type="AlphaFoldDB" id="A0A2H9YVC7"/>
<evidence type="ECO:0000256" key="5">
    <source>
        <dbReference type="ARBA" id="ARBA00022695"/>
    </source>
</evidence>
<evidence type="ECO:0000259" key="12">
    <source>
        <dbReference type="Pfam" id="PF22640"/>
    </source>
</evidence>
<dbReference type="CDD" id="cd02213">
    <property type="entry name" value="cupin_PMI_typeII_C"/>
    <property type="match status" value="1"/>
</dbReference>
<evidence type="ECO:0000256" key="9">
    <source>
        <dbReference type="RuleBase" id="RU004190"/>
    </source>
</evidence>
<keyword evidence="6" id="KW-0547">Nucleotide-binding</keyword>
<dbReference type="NCBIfam" id="TIGR01479">
    <property type="entry name" value="GMP_PMI"/>
    <property type="match status" value="1"/>
</dbReference>
<dbReference type="GO" id="GO:0000271">
    <property type="term" value="P:polysaccharide biosynthetic process"/>
    <property type="evidence" value="ECO:0007669"/>
    <property type="project" value="InterPro"/>
</dbReference>
<gene>
    <name evidence="13" type="ORF">CWI32_02955</name>
</gene>
<dbReference type="InterPro" id="IPR011051">
    <property type="entry name" value="RmlC_Cupin_sf"/>
</dbReference>
<evidence type="ECO:0000259" key="10">
    <source>
        <dbReference type="Pfam" id="PF00483"/>
    </source>
</evidence>
<accession>A0A2H9YVC7</accession>
<dbReference type="InterPro" id="IPR006375">
    <property type="entry name" value="Man1P_GuaTrfase/Man6P_Isoase"/>
</dbReference>
<protein>
    <recommendedName>
        <fullName evidence="3">mannose-1-phosphate guanylyltransferase</fullName>
        <ecNumber evidence="3">2.7.7.13</ecNumber>
    </recommendedName>
</protein>
<keyword evidence="5 13" id="KW-0548">Nucleotidyltransferase</keyword>
<feature type="domain" description="MannoseP isomerase/GMP-like beta-helix" evidence="12">
    <location>
        <begin position="294"/>
        <end position="347"/>
    </location>
</feature>
<dbReference type="InterPro" id="IPR054566">
    <property type="entry name" value="ManC/GMP-like_b-helix"/>
</dbReference>
<evidence type="ECO:0000259" key="11">
    <source>
        <dbReference type="Pfam" id="PF01050"/>
    </source>
</evidence>
<dbReference type="Pfam" id="PF01050">
    <property type="entry name" value="MannoseP_isomer"/>
    <property type="match status" value="1"/>
</dbReference>
<dbReference type="SUPFAM" id="SSF53448">
    <property type="entry name" value="Nucleotide-diphospho-sugar transferases"/>
    <property type="match status" value="1"/>
</dbReference>
<keyword evidence="13" id="KW-0413">Isomerase</keyword>
<dbReference type="EMBL" id="PHRG01000001">
    <property type="protein sequence ID" value="PJO76609.1"/>
    <property type="molecule type" value="Genomic_DNA"/>
</dbReference>
<dbReference type="UniPathway" id="UPA00126">
    <property type="reaction ID" value="UER00930"/>
</dbReference>
<evidence type="ECO:0000256" key="4">
    <source>
        <dbReference type="ARBA" id="ARBA00022679"/>
    </source>
</evidence>
<organism evidence="13 14">
    <name type="scientific">Acinetobacter pseudolwoffii</name>
    <dbReference type="NCBI Taxonomy" id="2053287"/>
    <lineage>
        <taxon>Bacteria</taxon>
        <taxon>Pseudomonadati</taxon>
        <taxon>Pseudomonadota</taxon>
        <taxon>Gammaproteobacteria</taxon>
        <taxon>Moraxellales</taxon>
        <taxon>Moraxellaceae</taxon>
        <taxon>Acinetobacter</taxon>
    </lineage>
</organism>
<dbReference type="InterPro" id="IPR014710">
    <property type="entry name" value="RmlC-like_jellyroll"/>
</dbReference>
<dbReference type="InterPro" id="IPR051161">
    <property type="entry name" value="Mannose-6P_isomerase_type2"/>
</dbReference>
<dbReference type="FunFam" id="2.60.120.10:FF:000032">
    <property type="entry name" value="Mannose-1-phosphate guanylyltransferase/mannose-6-phosphate isomerase"/>
    <property type="match status" value="1"/>
</dbReference>
<feature type="domain" description="Nucleotidyl transferase" evidence="10">
    <location>
        <begin position="7"/>
        <end position="287"/>
    </location>
</feature>
<dbReference type="Gene3D" id="2.60.120.10">
    <property type="entry name" value="Jelly Rolls"/>
    <property type="match status" value="1"/>
</dbReference>
<feature type="domain" description="Mannose-6-phosphate isomerase type II C-terminal" evidence="11">
    <location>
        <begin position="351"/>
        <end position="465"/>
    </location>
</feature>
<dbReference type="GeneID" id="97177351"/>
<dbReference type="GO" id="GO:0004475">
    <property type="term" value="F:mannose-1-phosphate guanylyltransferase (GTP) activity"/>
    <property type="evidence" value="ECO:0007669"/>
    <property type="project" value="UniProtKB-EC"/>
</dbReference>
<proteinExistence type="inferred from homology"/>
<dbReference type="EC" id="2.7.7.13" evidence="3"/>
<evidence type="ECO:0000313" key="13">
    <source>
        <dbReference type="EMBL" id="PJO76609.1"/>
    </source>
</evidence>
<keyword evidence="7" id="KW-0342">GTP-binding</keyword>